<dbReference type="Gene3D" id="3.40.50.300">
    <property type="entry name" value="P-loop containing nucleotide triphosphate hydrolases"/>
    <property type="match status" value="1"/>
</dbReference>
<dbReference type="InterPro" id="IPR027417">
    <property type="entry name" value="P-loop_NTPase"/>
</dbReference>
<gene>
    <name evidence="1" type="ORF">L1967_12840</name>
</gene>
<dbReference type="Proteomes" id="UP001139521">
    <property type="component" value="Unassembled WGS sequence"/>
</dbReference>
<reference evidence="1" key="1">
    <citation type="submission" date="2022-01" db="EMBL/GenBank/DDBJ databases">
        <title>Genome sequencing of Zunongwangia sp. M21534 genome.</title>
        <authorList>
            <person name="Chen Y."/>
            <person name="Dong C."/>
            <person name="Shao Z."/>
        </authorList>
    </citation>
    <scope>NUCLEOTIDE SEQUENCE</scope>
    <source>
        <strain evidence="1">MCCC M21534</strain>
    </source>
</reference>
<comment type="caution">
    <text evidence="1">The sequence shown here is derived from an EMBL/GenBank/DDBJ whole genome shotgun (WGS) entry which is preliminary data.</text>
</comment>
<dbReference type="Pfam" id="PF13469">
    <property type="entry name" value="Sulfotransfer_3"/>
    <property type="match status" value="1"/>
</dbReference>
<sequence>MFLNKIKKPEPHNIAFIFGCARGGTTWLWSLLESHEQVKPFLLQKKSNTNNVYETSESGIYFRKPKQAAKEIKKFARRFPNNLIIEKTPFHTLIHKKIITDFPKSSNIIILRHPIAIVNSILMSEMRVFKNFDIDSSISLVKEYYKNLIELCDNKNTAHIVRYEDLLSNTEKNLNSLFIKFNLDLSTTNKIIDENFKKSKIGISGVFRKGEAKSYLNELENDRIIYLENNLNEEILFFNSWN</sequence>
<name>A0A9X2CNX3_9FLAO</name>
<dbReference type="SUPFAM" id="SSF52540">
    <property type="entry name" value="P-loop containing nucleoside triphosphate hydrolases"/>
    <property type="match status" value="1"/>
</dbReference>
<dbReference type="EMBL" id="JAKHSK010000017">
    <property type="protein sequence ID" value="MCL6219179.1"/>
    <property type="molecule type" value="Genomic_DNA"/>
</dbReference>
<protein>
    <submittedName>
        <fullName evidence="1">Sulfotransferase</fullName>
    </submittedName>
</protein>
<evidence type="ECO:0000313" key="1">
    <source>
        <dbReference type="EMBL" id="MCL6219179.1"/>
    </source>
</evidence>
<dbReference type="RefSeq" id="WP_249601959.1">
    <property type="nucleotide sequence ID" value="NZ_JAKHSK010000017.1"/>
</dbReference>
<dbReference type="AlphaFoldDB" id="A0A9X2CNX3"/>
<organism evidence="1 2">
    <name type="scientific">Zunongwangia pacifica</name>
    <dbReference type="NCBI Taxonomy" id="2911062"/>
    <lineage>
        <taxon>Bacteria</taxon>
        <taxon>Pseudomonadati</taxon>
        <taxon>Bacteroidota</taxon>
        <taxon>Flavobacteriia</taxon>
        <taxon>Flavobacteriales</taxon>
        <taxon>Flavobacteriaceae</taxon>
        <taxon>Zunongwangia</taxon>
    </lineage>
</organism>
<evidence type="ECO:0000313" key="2">
    <source>
        <dbReference type="Proteomes" id="UP001139521"/>
    </source>
</evidence>
<proteinExistence type="predicted"/>
<accession>A0A9X2CNX3</accession>
<keyword evidence="2" id="KW-1185">Reference proteome</keyword>